<proteinExistence type="predicted"/>
<dbReference type="AlphaFoldDB" id="A0A7M1S3Y1"/>
<dbReference type="Proteomes" id="UP000595074">
    <property type="component" value="Chromosome"/>
</dbReference>
<dbReference type="RefSeq" id="WP_197547732.1">
    <property type="nucleotide sequence ID" value="NZ_CP063164.1"/>
</dbReference>
<dbReference type="InterPro" id="IPR025517">
    <property type="entry name" value="DUF4405"/>
</dbReference>
<protein>
    <submittedName>
        <fullName evidence="3">DUF4405 domain-containing protein</fullName>
    </submittedName>
</protein>
<feature type="transmembrane region" description="Helical" evidence="1">
    <location>
        <begin position="7"/>
        <end position="30"/>
    </location>
</feature>
<evidence type="ECO:0000313" key="3">
    <source>
        <dbReference type="EMBL" id="QOR61060.1"/>
    </source>
</evidence>
<organism evidence="3 4">
    <name type="scientific">Sulfurovum indicum</name>
    <dbReference type="NCBI Taxonomy" id="2779528"/>
    <lineage>
        <taxon>Bacteria</taxon>
        <taxon>Pseudomonadati</taxon>
        <taxon>Campylobacterota</taxon>
        <taxon>Epsilonproteobacteria</taxon>
        <taxon>Campylobacterales</taxon>
        <taxon>Sulfurovaceae</taxon>
        <taxon>Sulfurovum</taxon>
    </lineage>
</organism>
<dbReference type="Pfam" id="PF14358">
    <property type="entry name" value="DUF4405"/>
    <property type="match status" value="1"/>
</dbReference>
<dbReference type="KEGG" id="sinu:IMZ28_06215"/>
<dbReference type="EMBL" id="CP063164">
    <property type="protein sequence ID" value="QOR61060.1"/>
    <property type="molecule type" value="Genomic_DNA"/>
</dbReference>
<gene>
    <name evidence="3" type="ORF">IMZ28_06215</name>
</gene>
<sequence length="266" mass="31053">MRKITSLTLALSFLLMTYTGIMLFLCPHGRVAYWWDWHFLGLTKSQYGDLHTTSMIVFILFGILHIYYNWKPIVSYLKDRRKKLSFTKKEFLIALGINMVFVIGTLVLVQPFKSFLDFEEAIKESWTKSYGEPPYGHAEETKLNIFCRKMNIDIDQAKEILHKHKIDFKESESLKTIARRNSMAPSMIYELIRPSAMGSVDNVPARLGRKTLQELGNMNKIDLKEAIERLEEKGVEDVSEKSRIKNLADELDMTPLELYQFLREEK</sequence>
<evidence type="ECO:0000313" key="4">
    <source>
        <dbReference type="Proteomes" id="UP000595074"/>
    </source>
</evidence>
<evidence type="ECO:0000256" key="1">
    <source>
        <dbReference type="SAM" id="Phobius"/>
    </source>
</evidence>
<name>A0A7M1S3Y1_9BACT</name>
<evidence type="ECO:0000259" key="2">
    <source>
        <dbReference type="Pfam" id="PF14358"/>
    </source>
</evidence>
<feature type="domain" description="Flavinylation-associated cytochrome" evidence="2">
    <location>
        <begin position="4"/>
        <end position="70"/>
    </location>
</feature>
<keyword evidence="1" id="KW-0472">Membrane</keyword>
<feature type="transmembrane region" description="Helical" evidence="1">
    <location>
        <begin position="91"/>
        <end position="109"/>
    </location>
</feature>
<accession>A0A7M1S3Y1</accession>
<keyword evidence="1" id="KW-0812">Transmembrane</keyword>
<keyword evidence="4" id="KW-1185">Reference proteome</keyword>
<keyword evidence="1" id="KW-1133">Transmembrane helix</keyword>
<feature type="transmembrane region" description="Helical" evidence="1">
    <location>
        <begin position="50"/>
        <end position="70"/>
    </location>
</feature>
<reference evidence="3 4" key="1">
    <citation type="submission" date="2020-10" db="EMBL/GenBank/DDBJ databases">
        <title>The genome of sulfurovum sp.</title>
        <authorList>
            <person name="Xie S."/>
            <person name="Shao Z."/>
            <person name="Jiang L."/>
        </authorList>
    </citation>
    <scope>NUCLEOTIDE SEQUENCE [LARGE SCALE GENOMIC DNA]</scope>
    <source>
        <strain evidence="3 4">ST-419</strain>
    </source>
</reference>